<dbReference type="Proteomes" id="UP000604825">
    <property type="component" value="Unassembled WGS sequence"/>
</dbReference>
<dbReference type="OrthoDB" id="675134at2759"/>
<feature type="region of interest" description="Disordered" evidence="1">
    <location>
        <begin position="208"/>
        <end position="243"/>
    </location>
</feature>
<comment type="caution">
    <text evidence="2">The sequence shown here is derived from an EMBL/GenBank/DDBJ whole genome shotgun (WGS) entry which is preliminary data.</text>
</comment>
<reference evidence="2" key="1">
    <citation type="submission" date="2020-10" db="EMBL/GenBank/DDBJ databases">
        <authorList>
            <person name="Han B."/>
            <person name="Lu T."/>
            <person name="Zhao Q."/>
            <person name="Huang X."/>
            <person name="Zhao Y."/>
        </authorList>
    </citation>
    <scope>NUCLEOTIDE SEQUENCE</scope>
</reference>
<evidence type="ECO:0000256" key="1">
    <source>
        <dbReference type="SAM" id="MobiDB-lite"/>
    </source>
</evidence>
<gene>
    <name evidence="2" type="ORF">NCGR_LOCUS33772</name>
</gene>
<name>A0A811Q082_9POAL</name>
<feature type="region of interest" description="Disordered" evidence="1">
    <location>
        <begin position="125"/>
        <end position="179"/>
    </location>
</feature>
<keyword evidence="3" id="KW-1185">Reference proteome</keyword>
<evidence type="ECO:0000313" key="2">
    <source>
        <dbReference type="EMBL" id="CAD6249976.1"/>
    </source>
</evidence>
<accession>A0A811Q082</accession>
<feature type="compositionally biased region" description="Pro residues" evidence="1">
    <location>
        <begin position="136"/>
        <end position="150"/>
    </location>
</feature>
<dbReference type="AlphaFoldDB" id="A0A811Q082"/>
<organism evidence="2 3">
    <name type="scientific">Miscanthus lutarioriparius</name>
    <dbReference type="NCBI Taxonomy" id="422564"/>
    <lineage>
        <taxon>Eukaryota</taxon>
        <taxon>Viridiplantae</taxon>
        <taxon>Streptophyta</taxon>
        <taxon>Embryophyta</taxon>
        <taxon>Tracheophyta</taxon>
        <taxon>Spermatophyta</taxon>
        <taxon>Magnoliopsida</taxon>
        <taxon>Liliopsida</taxon>
        <taxon>Poales</taxon>
        <taxon>Poaceae</taxon>
        <taxon>PACMAD clade</taxon>
        <taxon>Panicoideae</taxon>
        <taxon>Andropogonodae</taxon>
        <taxon>Andropogoneae</taxon>
        <taxon>Saccharinae</taxon>
        <taxon>Miscanthus</taxon>
    </lineage>
</organism>
<dbReference type="EMBL" id="CAJGYO010000008">
    <property type="protein sequence ID" value="CAD6249976.1"/>
    <property type="molecule type" value="Genomic_DNA"/>
</dbReference>
<sequence length="255" mass="28039">MIMGSLFCHEGVQLSLQRPDECSNRFYRIPPWLAYVHVLDFPNEHWQEDKIKKAFAGFCDVAEIDPDCLTDSNFGPLRLLLEVNERLEIPYEVHVSACFGCGRFGGVARVMPIRVWDRSDQLDDDGNLTPFFRHGPAPPPPGPQQGPPAPFGREQQRQPPQHPTNRRFPPPAPDAVMPARDPAHVLGLALALARCLLNGANQHFVLEPSRSTVSSPGLPVPDEGGQELQEAAPASPPPHASSVFSFDFVTIAGDS</sequence>
<protein>
    <submittedName>
        <fullName evidence="2">Uncharacterized protein</fullName>
    </submittedName>
</protein>
<dbReference type="PANTHER" id="PTHR34303">
    <property type="entry name" value="OS01G0890400 PROTEIN-RELATED"/>
    <property type="match status" value="1"/>
</dbReference>
<proteinExistence type="predicted"/>
<dbReference type="PANTHER" id="PTHR34303:SF3">
    <property type="entry name" value="CCHC-TYPE DOMAIN-CONTAINING PROTEIN"/>
    <property type="match status" value="1"/>
</dbReference>
<evidence type="ECO:0000313" key="3">
    <source>
        <dbReference type="Proteomes" id="UP000604825"/>
    </source>
</evidence>